<evidence type="ECO:0000259" key="6">
    <source>
        <dbReference type="PROSITE" id="PS50209"/>
    </source>
</evidence>
<evidence type="ECO:0008006" key="9">
    <source>
        <dbReference type="Google" id="ProtNLM"/>
    </source>
</evidence>
<dbReference type="Pfam" id="PF00656">
    <property type="entry name" value="Peptidase_C14"/>
    <property type="match status" value="1"/>
</dbReference>
<dbReference type="Proteomes" id="UP000261500">
    <property type="component" value="Unplaced"/>
</dbReference>
<accession>A0A3B3V013</accession>
<dbReference type="SUPFAM" id="SSF47986">
    <property type="entry name" value="DEATH domain"/>
    <property type="match status" value="1"/>
</dbReference>
<dbReference type="Gene3D" id="3.40.50.1460">
    <property type="match status" value="1"/>
</dbReference>
<evidence type="ECO:0000256" key="3">
    <source>
        <dbReference type="RuleBase" id="RU003971"/>
    </source>
</evidence>
<comment type="similarity">
    <text evidence="1 3">Belongs to the peptidase C14A family.</text>
</comment>
<evidence type="ECO:0000313" key="8">
    <source>
        <dbReference type="Proteomes" id="UP000261500"/>
    </source>
</evidence>
<dbReference type="PANTHER" id="PTHR48169:SF7">
    <property type="entry name" value="CASPASE 10"/>
    <property type="match status" value="1"/>
</dbReference>
<evidence type="ECO:0000256" key="1">
    <source>
        <dbReference type="ARBA" id="ARBA00010134"/>
    </source>
</evidence>
<dbReference type="PANTHER" id="PTHR48169">
    <property type="entry name" value="DED DOMAIN-CONTAINING PROTEIN"/>
    <property type="match status" value="1"/>
</dbReference>
<dbReference type="InterPro" id="IPR002138">
    <property type="entry name" value="Pept_C14_p10"/>
</dbReference>
<evidence type="ECO:0000313" key="7">
    <source>
        <dbReference type="Ensembl" id="ENSPLAP00000019050.1"/>
    </source>
</evidence>
<dbReference type="PROSITE" id="PS50209">
    <property type="entry name" value="CARD"/>
    <property type="match status" value="1"/>
</dbReference>
<feature type="domain" description="Caspase family p10" evidence="4">
    <location>
        <begin position="253"/>
        <end position="344"/>
    </location>
</feature>
<evidence type="ECO:0000259" key="5">
    <source>
        <dbReference type="PROSITE" id="PS50208"/>
    </source>
</evidence>
<protein>
    <recommendedName>
        <fullName evidence="9">Caspase 20, apoptosis-related cysteine peptidase</fullName>
    </recommendedName>
</protein>
<proteinExistence type="inferred from homology"/>
<dbReference type="PROSITE" id="PS50207">
    <property type="entry name" value="CASPASE_P10"/>
    <property type="match status" value="1"/>
</dbReference>
<dbReference type="GO" id="GO:0006508">
    <property type="term" value="P:proteolysis"/>
    <property type="evidence" value="ECO:0007669"/>
    <property type="project" value="InterPro"/>
</dbReference>
<feature type="domain" description="Caspase family p20" evidence="5">
    <location>
        <begin position="125"/>
        <end position="239"/>
    </location>
</feature>
<dbReference type="GO" id="GO:0006915">
    <property type="term" value="P:apoptotic process"/>
    <property type="evidence" value="ECO:0007669"/>
    <property type="project" value="UniProtKB-KW"/>
</dbReference>
<dbReference type="SMART" id="SM00115">
    <property type="entry name" value="CASc"/>
    <property type="match status" value="1"/>
</dbReference>
<dbReference type="CDD" id="cd00032">
    <property type="entry name" value="CASc"/>
    <property type="match status" value="1"/>
</dbReference>
<reference evidence="7" key="1">
    <citation type="submission" date="2025-08" db="UniProtKB">
        <authorList>
            <consortium name="Ensembl"/>
        </authorList>
    </citation>
    <scope>IDENTIFICATION</scope>
</reference>
<dbReference type="GO" id="GO:0005737">
    <property type="term" value="C:cytoplasm"/>
    <property type="evidence" value="ECO:0007669"/>
    <property type="project" value="UniProtKB-ARBA"/>
</dbReference>
<dbReference type="InterPro" id="IPR029030">
    <property type="entry name" value="Caspase-like_dom_sf"/>
</dbReference>
<dbReference type="Ensembl" id="ENSPLAT00000017009.1">
    <property type="protein sequence ID" value="ENSPLAP00000019050.1"/>
    <property type="gene ID" value="ENSPLAG00000000844.1"/>
</dbReference>
<dbReference type="PROSITE" id="PS01122">
    <property type="entry name" value="CASPASE_CYS"/>
    <property type="match status" value="1"/>
</dbReference>
<keyword evidence="2" id="KW-0053">Apoptosis</keyword>
<dbReference type="STRING" id="48699.ENSPLAP00000019050"/>
<feature type="domain" description="CARD" evidence="6">
    <location>
        <begin position="1"/>
        <end position="74"/>
    </location>
</feature>
<dbReference type="SUPFAM" id="SSF52129">
    <property type="entry name" value="Caspase-like"/>
    <property type="match status" value="1"/>
</dbReference>
<dbReference type="GO" id="GO:0051604">
    <property type="term" value="P:protein maturation"/>
    <property type="evidence" value="ECO:0007669"/>
    <property type="project" value="UniProtKB-ARBA"/>
</dbReference>
<reference evidence="7" key="2">
    <citation type="submission" date="2025-09" db="UniProtKB">
        <authorList>
            <consortium name="Ensembl"/>
        </authorList>
    </citation>
    <scope>IDENTIFICATION</scope>
</reference>
<dbReference type="GO" id="GO:0004197">
    <property type="term" value="F:cysteine-type endopeptidase activity"/>
    <property type="evidence" value="ECO:0007669"/>
    <property type="project" value="InterPro"/>
</dbReference>
<dbReference type="InterPro" id="IPR015917">
    <property type="entry name" value="Pept_C14A"/>
</dbReference>
<dbReference type="InterPro" id="IPR011029">
    <property type="entry name" value="DEATH-like_dom_sf"/>
</dbReference>
<dbReference type="InterPro" id="IPR011600">
    <property type="entry name" value="Pept_C14_caspase"/>
</dbReference>
<dbReference type="GeneTree" id="ENSGT00940000164225"/>
<sequence length="347" mass="39473">MLSERNKTKLIEVLCGDHKFILNKVQEKKLITLREYNNLRSINKEHVEGHVIELMDKIMNKGEKTCQNFLELLQTDDVAETYPDLEHIKLQDVLPKPVPATSPCSDKLVFFEKAMIQMTSYCISPVGLCLIINNENFHSLNERRGTNKDSLADVFSWLGFKVLMCKDQTRDQMEQTLKLFASPHDEEKQLHHGSLHKVCGVDSQPLAIKEIRRYFVATKQPALTGKPKVFLIQACQGDKIQRGVLQKDVEEDSLTSIPEEADFLVAVSTVEDHVSFRDKTNGSWFIQSVCEQLKLHCPSGEDINSILLRVNNMVGQKEGSICVGLKKQAPEVKFTLRKKLILSPRLT</sequence>
<evidence type="ECO:0000259" key="4">
    <source>
        <dbReference type="PROSITE" id="PS50207"/>
    </source>
</evidence>
<dbReference type="AlphaFoldDB" id="A0A3B3V013"/>
<dbReference type="Gene3D" id="1.10.533.10">
    <property type="entry name" value="Death Domain, Fas"/>
    <property type="match status" value="1"/>
</dbReference>
<dbReference type="InterPro" id="IPR001315">
    <property type="entry name" value="CARD"/>
</dbReference>
<dbReference type="CDD" id="cd01671">
    <property type="entry name" value="CARD"/>
    <property type="match status" value="1"/>
</dbReference>
<keyword evidence="8" id="KW-1185">Reference proteome</keyword>
<dbReference type="InterPro" id="IPR033139">
    <property type="entry name" value="Caspase_cys_AS"/>
</dbReference>
<evidence type="ECO:0000256" key="2">
    <source>
        <dbReference type="ARBA" id="ARBA00022703"/>
    </source>
</evidence>
<dbReference type="PROSITE" id="PS50208">
    <property type="entry name" value="CASPASE_P20"/>
    <property type="match status" value="1"/>
</dbReference>
<dbReference type="InterPro" id="IPR001309">
    <property type="entry name" value="Pept_C14_p20"/>
</dbReference>
<dbReference type="GO" id="GO:0042981">
    <property type="term" value="P:regulation of apoptotic process"/>
    <property type="evidence" value="ECO:0007669"/>
    <property type="project" value="InterPro"/>
</dbReference>
<dbReference type="PRINTS" id="PR00376">
    <property type="entry name" value="IL1BCENZYME"/>
</dbReference>
<dbReference type="Pfam" id="PF00619">
    <property type="entry name" value="CARD"/>
    <property type="match status" value="1"/>
</dbReference>
<organism evidence="7 8">
    <name type="scientific">Poecilia latipinna</name>
    <name type="common">sailfin molly</name>
    <dbReference type="NCBI Taxonomy" id="48699"/>
    <lineage>
        <taxon>Eukaryota</taxon>
        <taxon>Metazoa</taxon>
        <taxon>Chordata</taxon>
        <taxon>Craniata</taxon>
        <taxon>Vertebrata</taxon>
        <taxon>Euteleostomi</taxon>
        <taxon>Actinopterygii</taxon>
        <taxon>Neopterygii</taxon>
        <taxon>Teleostei</taxon>
        <taxon>Neoteleostei</taxon>
        <taxon>Acanthomorphata</taxon>
        <taxon>Ovalentaria</taxon>
        <taxon>Atherinomorphae</taxon>
        <taxon>Cyprinodontiformes</taxon>
        <taxon>Poeciliidae</taxon>
        <taxon>Poeciliinae</taxon>
        <taxon>Poecilia</taxon>
    </lineage>
</organism>
<name>A0A3B3V013_9TELE</name>